<feature type="compositionally biased region" description="Polar residues" evidence="1">
    <location>
        <begin position="76"/>
        <end position="93"/>
    </location>
</feature>
<dbReference type="EMBL" id="OUUW01000012">
    <property type="protein sequence ID" value="SPP87384.1"/>
    <property type="molecule type" value="Genomic_DNA"/>
</dbReference>
<feature type="compositionally biased region" description="Polar residues" evidence="1">
    <location>
        <begin position="370"/>
        <end position="387"/>
    </location>
</feature>
<feature type="compositionally biased region" description="Low complexity" evidence="1">
    <location>
        <begin position="157"/>
        <end position="170"/>
    </location>
</feature>
<gene>
    <name evidence="3" type="ORF">DGUA_6G009782</name>
</gene>
<feature type="region of interest" description="Disordered" evidence="1">
    <location>
        <begin position="784"/>
        <end position="870"/>
    </location>
</feature>
<keyword evidence="3" id="KW-0808">Transferase</keyword>
<evidence type="ECO:0000313" key="4">
    <source>
        <dbReference type="Proteomes" id="UP000268350"/>
    </source>
</evidence>
<feature type="region of interest" description="Disordered" evidence="1">
    <location>
        <begin position="21"/>
        <end position="61"/>
    </location>
</feature>
<accession>A0A3B0JZA9</accession>
<feature type="region of interest" description="Disordered" evidence="1">
    <location>
        <begin position="76"/>
        <end position="101"/>
    </location>
</feature>
<feature type="region of interest" description="Disordered" evidence="1">
    <location>
        <begin position="243"/>
        <end position="267"/>
    </location>
</feature>
<proteinExistence type="predicted"/>
<organism evidence="3 4">
    <name type="scientific">Drosophila guanche</name>
    <name type="common">Fruit fly</name>
    <dbReference type="NCBI Taxonomy" id="7266"/>
    <lineage>
        <taxon>Eukaryota</taxon>
        <taxon>Metazoa</taxon>
        <taxon>Ecdysozoa</taxon>
        <taxon>Arthropoda</taxon>
        <taxon>Hexapoda</taxon>
        <taxon>Insecta</taxon>
        <taxon>Pterygota</taxon>
        <taxon>Neoptera</taxon>
        <taxon>Endopterygota</taxon>
        <taxon>Diptera</taxon>
        <taxon>Brachycera</taxon>
        <taxon>Muscomorpha</taxon>
        <taxon>Ephydroidea</taxon>
        <taxon>Drosophilidae</taxon>
        <taxon>Drosophila</taxon>
        <taxon>Sophophora</taxon>
    </lineage>
</organism>
<keyword evidence="4" id="KW-1185">Reference proteome</keyword>
<feature type="compositionally biased region" description="Polar residues" evidence="1">
    <location>
        <begin position="438"/>
        <end position="452"/>
    </location>
</feature>
<feature type="region of interest" description="Disordered" evidence="1">
    <location>
        <begin position="489"/>
        <end position="597"/>
    </location>
</feature>
<feature type="region of interest" description="Disordered" evidence="1">
    <location>
        <begin position="135"/>
        <end position="171"/>
    </location>
</feature>
<feature type="compositionally biased region" description="Basic residues" evidence="1">
    <location>
        <begin position="817"/>
        <end position="851"/>
    </location>
</feature>
<keyword evidence="2" id="KW-0732">Signal</keyword>
<evidence type="ECO:0000256" key="1">
    <source>
        <dbReference type="SAM" id="MobiDB-lite"/>
    </source>
</evidence>
<evidence type="ECO:0000256" key="2">
    <source>
        <dbReference type="SAM" id="SignalP"/>
    </source>
</evidence>
<reference evidence="4" key="1">
    <citation type="submission" date="2018-01" db="EMBL/GenBank/DDBJ databases">
        <authorList>
            <person name="Alioto T."/>
            <person name="Alioto T."/>
        </authorList>
    </citation>
    <scope>NUCLEOTIDE SEQUENCE [LARGE SCALE GENOMIC DNA]</scope>
</reference>
<feature type="region of interest" description="Disordered" evidence="1">
    <location>
        <begin position="415"/>
        <end position="456"/>
    </location>
</feature>
<keyword evidence="3" id="KW-0418">Kinase</keyword>
<feature type="signal peptide" evidence="2">
    <location>
        <begin position="1"/>
        <end position="17"/>
    </location>
</feature>
<name>A0A3B0JZA9_DROGU</name>
<feature type="chain" id="PRO_5017278810" evidence="2">
    <location>
        <begin position="18"/>
        <end position="870"/>
    </location>
</feature>
<feature type="compositionally biased region" description="Basic and acidic residues" evidence="1">
    <location>
        <begin position="510"/>
        <end position="529"/>
    </location>
</feature>
<feature type="compositionally biased region" description="Basic and acidic residues" evidence="1">
    <location>
        <begin position="571"/>
        <end position="581"/>
    </location>
</feature>
<feature type="compositionally biased region" description="Polar residues" evidence="1">
    <location>
        <begin position="541"/>
        <end position="554"/>
    </location>
</feature>
<feature type="region of interest" description="Disordered" evidence="1">
    <location>
        <begin position="370"/>
        <end position="401"/>
    </location>
</feature>
<sequence>MKAIVLLTTIFAAVVLGSPNDSAAPASSSSSSSSSPLIVHTLPPDSQTGQTDSSINAETPLSQKSYATDAAAAVEPNNSTDFDDTSVQPSTKSNNDDPRLLVPMEKLPSTTLERHSSGQNYEDTTAGTTMLTRQVDGDFPDRTAHRSSSRMDEAVTQQNIQQVQQEQQENLMASRTEVPRWTAVYNEHSTHGNRDIHNPQQHVIPQDYDNSLKKYHRTRISGRTNADWQPAVHNDHPMARNTEIQRQSSPQRHVELSEQLPRQGTQPRMDLNTWLQLKHMQLNSQGSYLQHPNSQETQDSTQDGIRMAQEWNPTLQNDKPRERNVNIQGQHNVEFQERPNRLPVGQYSDCHPSVQVYPMDRRMQVSRQFHPQPHYQQSSYDNPSESLPQGRLPITLDSGRRMTDWHPSVLQEHTMEMSRQNDHQQQSKQSAHIPLSKTPPSNHSDPMLTPSNPAVERPMESTMDIEGQLYLQHQTMKSIVDAEEEILPRSLPEDPQPSRLSLKDGYNSTLREDRPTKRRDQDTKTRDTESQDTPLRHSRQPIVQTVLPVQQNQLPIAEHSVKTTVEGNEPTDGRTEVDDQQQHYQEVSPHNPLDNQQNKLPITQVTAKALKKSKTSLQNDGTTDGHINNQDQPVPLVQQEHSTEINFHNPIHTLPSDKISGRTLSYSNHTMQNDKPTEVYPSTRDKSMRHISPGIPLHHKLNRLKSIPKFKLHHDQPTLHQQKPTTALTTVSGNHETTSGHQNLVTESAMALLKPLEHQSHSNAATHAAKDTKDLKGATYKFPYDGPTLHNKEKAIDENDPTTTEAADEAADETTERRKKSKKGKKGRKSHRKGNGKNRKRKTKKQRRRKMTTTTEYYEDEEKITEGDEE</sequence>
<feature type="compositionally biased region" description="Polar residues" evidence="1">
    <location>
        <begin position="44"/>
        <end position="61"/>
    </location>
</feature>
<evidence type="ECO:0000313" key="3">
    <source>
        <dbReference type="EMBL" id="SPP87384.1"/>
    </source>
</evidence>
<feature type="compositionally biased region" description="Low complexity" evidence="1">
    <location>
        <begin position="22"/>
        <end position="36"/>
    </location>
</feature>
<feature type="compositionally biased region" description="Acidic residues" evidence="1">
    <location>
        <begin position="857"/>
        <end position="870"/>
    </location>
</feature>
<dbReference type="Proteomes" id="UP000268350">
    <property type="component" value="Unassembled WGS sequence"/>
</dbReference>
<feature type="compositionally biased region" description="Basic and acidic residues" evidence="1">
    <location>
        <begin position="135"/>
        <end position="153"/>
    </location>
</feature>
<dbReference type="AlphaFoldDB" id="A0A3B0JZA9"/>
<protein>
    <submittedName>
        <fullName evidence="3">Blast:Probable serine/threonine-protein kinase yakA</fullName>
    </submittedName>
</protein>
<dbReference type="GO" id="GO:0016301">
    <property type="term" value="F:kinase activity"/>
    <property type="evidence" value="ECO:0007669"/>
    <property type="project" value="UniProtKB-KW"/>
</dbReference>